<accession>A0A167PHM3</accession>
<dbReference type="InterPro" id="IPR010760">
    <property type="entry name" value="DNA-repair_Swi5"/>
</dbReference>
<sequence>MALPAKVLTKEEEDALRKEIAGLEKELDGKDPNAALKEHIRILHEYNELKDATQMMLGRLASMRDTTIRQVHDEYGLTSDD</sequence>
<evidence type="ECO:0000313" key="5">
    <source>
        <dbReference type="Proteomes" id="UP000076738"/>
    </source>
</evidence>
<keyword evidence="3" id="KW-0234">DNA repair</keyword>
<keyword evidence="2" id="KW-0227">DNA damage</keyword>
<protein>
    <submittedName>
        <fullName evidence="4">Swi5-domain-containing protein</fullName>
    </submittedName>
</protein>
<gene>
    <name evidence="4" type="ORF">CALVIDRAFT_596422</name>
</gene>
<name>A0A167PHM3_CALVF</name>
<evidence type="ECO:0000256" key="2">
    <source>
        <dbReference type="ARBA" id="ARBA00022763"/>
    </source>
</evidence>
<dbReference type="AlphaFoldDB" id="A0A167PHM3"/>
<reference evidence="4 5" key="1">
    <citation type="journal article" date="2016" name="Mol. Biol. Evol.">
        <title>Comparative Genomics of Early-Diverging Mushroom-Forming Fungi Provides Insights into the Origins of Lignocellulose Decay Capabilities.</title>
        <authorList>
            <person name="Nagy L.G."/>
            <person name="Riley R."/>
            <person name="Tritt A."/>
            <person name="Adam C."/>
            <person name="Daum C."/>
            <person name="Floudas D."/>
            <person name="Sun H."/>
            <person name="Yadav J.S."/>
            <person name="Pangilinan J."/>
            <person name="Larsson K.H."/>
            <person name="Matsuura K."/>
            <person name="Barry K."/>
            <person name="Labutti K."/>
            <person name="Kuo R."/>
            <person name="Ohm R.A."/>
            <person name="Bhattacharya S.S."/>
            <person name="Shirouzu T."/>
            <person name="Yoshinaga Y."/>
            <person name="Martin F.M."/>
            <person name="Grigoriev I.V."/>
            <person name="Hibbett D.S."/>
        </authorList>
    </citation>
    <scope>NUCLEOTIDE SEQUENCE [LARGE SCALE GENOMIC DNA]</scope>
    <source>
        <strain evidence="4 5">TUFC12733</strain>
    </source>
</reference>
<dbReference type="PANTHER" id="PTHR28529:SF2">
    <property type="entry name" value="DNA REPAIR PROTEIN SWI5 HOMOLOG"/>
    <property type="match status" value="1"/>
</dbReference>
<dbReference type="Proteomes" id="UP000076738">
    <property type="component" value="Unassembled WGS sequence"/>
</dbReference>
<evidence type="ECO:0000256" key="1">
    <source>
        <dbReference type="ARBA" id="ARBA00008060"/>
    </source>
</evidence>
<dbReference type="GO" id="GO:0034974">
    <property type="term" value="C:Swi5-Swi2 complex"/>
    <property type="evidence" value="ECO:0007669"/>
    <property type="project" value="TreeGrafter"/>
</dbReference>
<proteinExistence type="inferred from homology"/>
<dbReference type="GO" id="GO:0032798">
    <property type="term" value="C:Swi5-Sfr1 complex"/>
    <property type="evidence" value="ECO:0007669"/>
    <property type="project" value="TreeGrafter"/>
</dbReference>
<evidence type="ECO:0000313" key="4">
    <source>
        <dbReference type="EMBL" id="KZO98802.1"/>
    </source>
</evidence>
<dbReference type="OrthoDB" id="255837at2759"/>
<evidence type="ECO:0000256" key="3">
    <source>
        <dbReference type="ARBA" id="ARBA00023204"/>
    </source>
</evidence>
<dbReference type="EMBL" id="KV417274">
    <property type="protein sequence ID" value="KZO98802.1"/>
    <property type="molecule type" value="Genomic_DNA"/>
</dbReference>
<dbReference type="Gene3D" id="1.20.5.170">
    <property type="match status" value="1"/>
</dbReference>
<keyword evidence="5" id="KW-1185">Reference proteome</keyword>
<dbReference type="Pfam" id="PF07061">
    <property type="entry name" value="Swi5"/>
    <property type="match status" value="1"/>
</dbReference>
<comment type="similarity">
    <text evidence="1">Belongs to the SWI5/SAE3 family.</text>
</comment>
<organism evidence="4 5">
    <name type="scientific">Calocera viscosa (strain TUFC12733)</name>
    <dbReference type="NCBI Taxonomy" id="1330018"/>
    <lineage>
        <taxon>Eukaryota</taxon>
        <taxon>Fungi</taxon>
        <taxon>Dikarya</taxon>
        <taxon>Basidiomycota</taxon>
        <taxon>Agaricomycotina</taxon>
        <taxon>Dacrymycetes</taxon>
        <taxon>Dacrymycetales</taxon>
        <taxon>Dacrymycetaceae</taxon>
        <taxon>Calocera</taxon>
    </lineage>
</organism>
<dbReference type="GO" id="GO:0000724">
    <property type="term" value="P:double-strand break repair via homologous recombination"/>
    <property type="evidence" value="ECO:0007669"/>
    <property type="project" value="TreeGrafter"/>
</dbReference>
<dbReference type="PANTHER" id="PTHR28529">
    <property type="entry name" value="DNA REPAIR PROTEIN SWI5 HOMOLOG"/>
    <property type="match status" value="1"/>
</dbReference>